<dbReference type="EMBL" id="MVIH01000009">
    <property type="protein sequence ID" value="ORB50786.1"/>
    <property type="molecule type" value="Genomic_DNA"/>
</dbReference>
<dbReference type="SUPFAM" id="SSF53335">
    <property type="entry name" value="S-adenosyl-L-methionine-dependent methyltransferases"/>
    <property type="match status" value="1"/>
</dbReference>
<dbReference type="Gene3D" id="3.40.50.150">
    <property type="entry name" value="Vaccinia Virus protein VP39"/>
    <property type="match status" value="1"/>
</dbReference>
<organism evidence="2 3">
    <name type="scientific">Mycolicibacterium rhodesiae</name>
    <name type="common">Mycobacterium rhodesiae</name>
    <dbReference type="NCBI Taxonomy" id="36814"/>
    <lineage>
        <taxon>Bacteria</taxon>
        <taxon>Bacillati</taxon>
        <taxon>Actinomycetota</taxon>
        <taxon>Actinomycetes</taxon>
        <taxon>Mycobacteriales</taxon>
        <taxon>Mycobacteriaceae</taxon>
        <taxon>Mycolicibacterium</taxon>
    </lineage>
</organism>
<evidence type="ECO:0000313" key="2">
    <source>
        <dbReference type="EMBL" id="ORB50786.1"/>
    </source>
</evidence>
<dbReference type="AlphaFoldDB" id="A0A1X0IQL4"/>
<sequence length="254" mass="27819">MLLLSDVGDCGVGRRLAFNGSYDEDKLDIYRKFINPDTRLLVVGAHVGAVMFPLARLAGEVVGIEANPTSYRLLAINSAINGITNCDLRNFAAFDTACSLDFVASKANSGGAKVMPSRQNFEFFYDKPDVITVRAAPLDDELDGEFDVIVMDIEGAEYRAMAGMQRILSRARHFICEVVPNHMDHVDPHTFDEFVARIPGQFKWFSLSSGGPVVSRNEIGSLYATIRREHFFGGADMICSTDPVAGEAVTVSQP</sequence>
<dbReference type="Proteomes" id="UP000192534">
    <property type="component" value="Unassembled WGS sequence"/>
</dbReference>
<evidence type="ECO:0000313" key="3">
    <source>
        <dbReference type="Proteomes" id="UP000192534"/>
    </source>
</evidence>
<feature type="domain" description="Methyltransferase FkbM" evidence="1">
    <location>
        <begin position="43"/>
        <end position="185"/>
    </location>
</feature>
<dbReference type="InterPro" id="IPR029063">
    <property type="entry name" value="SAM-dependent_MTases_sf"/>
</dbReference>
<dbReference type="Pfam" id="PF05050">
    <property type="entry name" value="Methyltransf_21"/>
    <property type="match status" value="1"/>
</dbReference>
<gene>
    <name evidence="2" type="ORF">BST42_18630</name>
</gene>
<dbReference type="NCBIfam" id="TIGR01444">
    <property type="entry name" value="fkbM_fam"/>
    <property type="match status" value="1"/>
</dbReference>
<name>A0A1X0IQL4_MYCRH</name>
<reference evidence="2 3" key="1">
    <citation type="submission" date="2016-12" db="EMBL/GenBank/DDBJ databases">
        <title>The new phylogeny of genus Mycobacterium.</title>
        <authorList>
            <person name="Tortoli E."/>
            <person name="Trovato A."/>
            <person name="Cirillo D.M."/>
        </authorList>
    </citation>
    <scope>NUCLEOTIDE SEQUENCE [LARGE SCALE GENOMIC DNA]</scope>
    <source>
        <strain evidence="2 3">DSM 44223</strain>
    </source>
</reference>
<comment type="caution">
    <text evidence="2">The sequence shown here is derived from an EMBL/GenBank/DDBJ whole genome shotgun (WGS) entry which is preliminary data.</text>
</comment>
<protein>
    <recommendedName>
        <fullName evidence="1">Methyltransferase FkbM domain-containing protein</fullName>
    </recommendedName>
</protein>
<evidence type="ECO:0000259" key="1">
    <source>
        <dbReference type="Pfam" id="PF05050"/>
    </source>
</evidence>
<dbReference type="InterPro" id="IPR006342">
    <property type="entry name" value="FkbM_mtfrase"/>
</dbReference>
<accession>A0A1X0IQL4</accession>
<proteinExistence type="predicted"/>
<keyword evidence="3" id="KW-1185">Reference proteome</keyword>